<dbReference type="Pfam" id="PF00048">
    <property type="entry name" value="IL8"/>
    <property type="match status" value="1"/>
</dbReference>
<evidence type="ECO:0000256" key="5">
    <source>
        <dbReference type="ARBA" id="ARBA00054901"/>
    </source>
</evidence>
<dbReference type="SMART" id="SM00199">
    <property type="entry name" value="SCY"/>
    <property type="match status" value="1"/>
</dbReference>
<dbReference type="Ensembl" id="ENSAOCT00000011373.2">
    <property type="protein sequence ID" value="ENSAOCP00000002503.2"/>
    <property type="gene ID" value="ENSAOCG00000005633.2"/>
</dbReference>
<reference evidence="8" key="3">
    <citation type="submission" date="2025-09" db="UniProtKB">
        <authorList>
            <consortium name="Ensembl"/>
        </authorList>
    </citation>
    <scope>IDENTIFICATION</scope>
</reference>
<dbReference type="InterPro" id="IPR039809">
    <property type="entry name" value="Chemokine_b/g/d"/>
</dbReference>
<evidence type="ECO:0000256" key="4">
    <source>
        <dbReference type="ARBA" id="ARBA00022525"/>
    </source>
</evidence>
<evidence type="ECO:0000313" key="8">
    <source>
        <dbReference type="Ensembl" id="ENSAOCP00000002503.2"/>
    </source>
</evidence>
<evidence type="ECO:0000256" key="6">
    <source>
        <dbReference type="SAM" id="SignalP"/>
    </source>
</evidence>
<dbReference type="GeneTree" id="ENSGT00940000175443"/>
<dbReference type="InterPro" id="IPR033899">
    <property type="entry name" value="CXC_Chemokine_domain"/>
</dbReference>
<dbReference type="PRINTS" id="PR00437">
    <property type="entry name" value="SMALLCYTKCXC"/>
</dbReference>
<keyword evidence="6" id="KW-0732">Signal</keyword>
<name>A0A3Q1AMU0_AMPOC</name>
<organism evidence="8 9">
    <name type="scientific">Amphiprion ocellaris</name>
    <name type="common">Clown anemonefish</name>
    <dbReference type="NCBI Taxonomy" id="80972"/>
    <lineage>
        <taxon>Eukaryota</taxon>
        <taxon>Metazoa</taxon>
        <taxon>Chordata</taxon>
        <taxon>Craniata</taxon>
        <taxon>Vertebrata</taxon>
        <taxon>Euteleostomi</taxon>
        <taxon>Actinopterygii</taxon>
        <taxon>Neopterygii</taxon>
        <taxon>Teleostei</taxon>
        <taxon>Neoteleostei</taxon>
        <taxon>Acanthomorphata</taxon>
        <taxon>Ovalentaria</taxon>
        <taxon>Pomacentridae</taxon>
        <taxon>Amphiprion</taxon>
    </lineage>
</organism>
<evidence type="ECO:0000256" key="3">
    <source>
        <dbReference type="ARBA" id="ARBA00022514"/>
    </source>
</evidence>
<keyword evidence="3" id="KW-0202">Cytokine</keyword>
<sequence>MSTITTVALLVLLIIHEGISVGGPEISPRCQCITTEKRKIGRLIGEVEVRPANSHCTEIEIIATLKKDGQKICLDPDAPWVKKVLANRPAVQLEEQTFPDLVQMEEGQIFSIPNDEMGGWVALTGHKVWLLYFKGGI</sequence>
<evidence type="ECO:0000313" key="9">
    <source>
        <dbReference type="Proteomes" id="UP001501940"/>
    </source>
</evidence>
<dbReference type="Proteomes" id="UP001501940">
    <property type="component" value="Chromosome 4"/>
</dbReference>
<keyword evidence="4" id="KW-0964">Secreted</keyword>
<keyword evidence="9" id="KW-1185">Reference proteome</keyword>
<evidence type="ECO:0000259" key="7">
    <source>
        <dbReference type="SMART" id="SM00199"/>
    </source>
</evidence>
<dbReference type="GO" id="GO:0006955">
    <property type="term" value="P:immune response"/>
    <property type="evidence" value="ECO:0007669"/>
    <property type="project" value="InterPro"/>
</dbReference>
<dbReference type="InterPro" id="IPR001089">
    <property type="entry name" value="Chemokine_CXC"/>
</dbReference>
<protein>
    <recommendedName>
        <fullName evidence="7">Chemokine interleukin-8-like domain-containing protein</fullName>
    </recommendedName>
</protein>
<comment type="similarity">
    <text evidence="2">Belongs to the intercrine alpha (chemokine CxC) family.</text>
</comment>
<dbReference type="GO" id="GO:0005615">
    <property type="term" value="C:extracellular space"/>
    <property type="evidence" value="ECO:0007669"/>
    <property type="project" value="UniProtKB-KW"/>
</dbReference>
<dbReference type="GO" id="GO:0008009">
    <property type="term" value="F:chemokine activity"/>
    <property type="evidence" value="ECO:0007669"/>
    <property type="project" value="InterPro"/>
</dbReference>
<dbReference type="Gene3D" id="2.40.50.40">
    <property type="match status" value="1"/>
</dbReference>
<feature type="signal peptide" evidence="6">
    <location>
        <begin position="1"/>
        <end position="20"/>
    </location>
</feature>
<dbReference type="GO" id="GO:0006952">
    <property type="term" value="P:defense response"/>
    <property type="evidence" value="ECO:0007669"/>
    <property type="project" value="InterPro"/>
</dbReference>
<feature type="chain" id="PRO_5043478656" description="Chemokine interleukin-8-like domain-containing protein" evidence="6">
    <location>
        <begin position="21"/>
        <end position="137"/>
    </location>
</feature>
<accession>A0A3Q1AMU0</accession>
<dbReference type="PANTHER" id="PTHR12015">
    <property type="entry name" value="SMALL INDUCIBLE CYTOKINE A"/>
    <property type="match status" value="1"/>
</dbReference>
<dbReference type="AlphaFoldDB" id="A0A3Q1AMU0"/>
<dbReference type="OMA" id="MNLRCRC"/>
<dbReference type="InterPro" id="IPR001811">
    <property type="entry name" value="Chemokine_IL8-like_dom"/>
</dbReference>
<dbReference type="PANTHER" id="PTHR12015:SF210">
    <property type="entry name" value="C-X-C MOTIF CHEMOKINE 9"/>
    <property type="match status" value="1"/>
</dbReference>
<comment type="function">
    <text evidence="5">Ligand for cxcr3.2. Chemotactic for macrophages.</text>
</comment>
<dbReference type="GO" id="GO:0042056">
    <property type="term" value="F:chemoattractant activity"/>
    <property type="evidence" value="ECO:0007669"/>
    <property type="project" value="UniProtKB-ARBA"/>
</dbReference>
<evidence type="ECO:0000256" key="2">
    <source>
        <dbReference type="ARBA" id="ARBA00010665"/>
    </source>
</evidence>
<reference evidence="8 9" key="1">
    <citation type="submission" date="2022-01" db="EMBL/GenBank/DDBJ databases">
        <title>A chromosome-scale genome assembly of the false clownfish, Amphiprion ocellaris.</title>
        <authorList>
            <person name="Ryu T."/>
        </authorList>
    </citation>
    <scope>NUCLEOTIDE SEQUENCE [LARGE SCALE GENOMIC DNA]</scope>
</reference>
<dbReference type="OrthoDB" id="9937393at2759"/>
<proteinExistence type="inferred from homology"/>
<evidence type="ECO:0000256" key="1">
    <source>
        <dbReference type="ARBA" id="ARBA00004613"/>
    </source>
</evidence>
<dbReference type="SUPFAM" id="SSF54117">
    <property type="entry name" value="Interleukin 8-like chemokines"/>
    <property type="match status" value="1"/>
</dbReference>
<comment type="subcellular location">
    <subcellularLocation>
        <location evidence="1">Secreted</location>
    </subcellularLocation>
</comment>
<reference evidence="8" key="2">
    <citation type="submission" date="2025-08" db="UniProtKB">
        <authorList>
            <consortium name="Ensembl"/>
        </authorList>
    </citation>
    <scope>IDENTIFICATION</scope>
</reference>
<feature type="domain" description="Chemokine interleukin-8-like" evidence="7">
    <location>
        <begin position="27"/>
        <end position="88"/>
    </location>
</feature>
<dbReference type="InterPro" id="IPR036048">
    <property type="entry name" value="Interleukin_8-like_sf"/>
</dbReference>
<dbReference type="CDD" id="cd00273">
    <property type="entry name" value="Chemokine_CXC"/>
    <property type="match status" value="1"/>
</dbReference>
<dbReference type="STRING" id="80972.ENSAOCP00000002503"/>
<dbReference type="FunFam" id="2.40.50.40:FF:000004">
    <property type="entry name" value="C-X-C motif chemokine"/>
    <property type="match status" value="1"/>
</dbReference>
<dbReference type="PRINTS" id="PR00436">
    <property type="entry name" value="INTERLEUKIN8"/>
</dbReference>